<dbReference type="GO" id="GO:0008514">
    <property type="term" value="F:organic anion transmembrane transporter activity"/>
    <property type="evidence" value="ECO:0007669"/>
    <property type="project" value="InterPro"/>
</dbReference>
<dbReference type="Proteomes" id="UP000272462">
    <property type="component" value="Chromosome"/>
</dbReference>
<name>A0A660HNT1_ZIZJU</name>
<feature type="transmembrane region" description="Helical" evidence="1">
    <location>
        <begin position="131"/>
        <end position="150"/>
    </location>
</feature>
<feature type="transmembrane region" description="Helical" evidence="1">
    <location>
        <begin position="472"/>
        <end position="493"/>
    </location>
</feature>
<dbReference type="PANTHER" id="PTHR40033">
    <property type="entry name" value="NA(+)-MALATE SYMPORTER"/>
    <property type="match status" value="1"/>
</dbReference>
<dbReference type="RefSeq" id="WP_121464228.1">
    <property type="nucleotide sequence ID" value="NZ_CP025121.1"/>
</dbReference>
<keyword evidence="1" id="KW-1133">Transmembrane helix</keyword>
<keyword evidence="3" id="KW-1185">Reference proteome</keyword>
<dbReference type="PANTHER" id="PTHR40033:SF1">
    <property type="entry name" value="CITRATE-SODIUM SYMPORTER"/>
    <property type="match status" value="1"/>
</dbReference>
<keyword evidence="1" id="KW-0812">Transmembrane</keyword>
<proteinExistence type="predicted"/>
<gene>
    <name evidence="2" type="ORF">CWO85_03515</name>
</gene>
<dbReference type="AlphaFoldDB" id="A0A660HNT1"/>
<feature type="transmembrane region" description="Helical" evidence="1">
    <location>
        <begin position="379"/>
        <end position="397"/>
    </location>
</feature>
<dbReference type="GO" id="GO:0016020">
    <property type="term" value="C:membrane"/>
    <property type="evidence" value="ECO:0007669"/>
    <property type="project" value="InterPro"/>
</dbReference>
<feature type="transmembrane region" description="Helical" evidence="1">
    <location>
        <begin position="162"/>
        <end position="184"/>
    </location>
</feature>
<dbReference type="InterPro" id="IPR004679">
    <property type="entry name" value="2-OHcarboxylate_transport"/>
</dbReference>
<evidence type="ECO:0000313" key="3">
    <source>
        <dbReference type="Proteomes" id="UP000272462"/>
    </source>
</evidence>
<evidence type="ECO:0000256" key="1">
    <source>
        <dbReference type="SAM" id="Phobius"/>
    </source>
</evidence>
<feature type="transmembrane region" description="Helical" evidence="1">
    <location>
        <begin position="347"/>
        <end position="367"/>
    </location>
</feature>
<dbReference type="EMBL" id="CP025121">
    <property type="protein sequence ID" value="AYJ01539.1"/>
    <property type="molecule type" value="Genomic_DNA"/>
</dbReference>
<evidence type="ECO:0000313" key="2">
    <source>
        <dbReference type="EMBL" id="AYJ01539.1"/>
    </source>
</evidence>
<accession>A0A660HNT1</accession>
<feature type="transmembrane region" description="Helical" evidence="1">
    <location>
        <begin position="90"/>
        <end position="111"/>
    </location>
</feature>
<sequence length="495" mass="54935">MKQKNNLDIISFKKNEKNKINILGFSAFSIITILFLIIIHIFLSYDLENDKIISQNWHNFMSMLLFVMVLSGILKFIGSKIPIIKNIGGGPILCILVPAFIFNYNFGFPMFTKFQKTFIQQTSFFSKNAGGIGFLDFFVTSLVVGSLVGIKKEFLGRMLKRFLPLVIITLIISALFVGIIGLILEPIKGLSHIKNSTRNGFLDSIFYIFAPIACGGFTCGIIPLTKIFSQGNAMYEDAFKDHILPSLLIAGIFSVILSGLIKKFFGKSKYSSPNKIIEKNIKILEDDKNINKGIKKTDLNINYSNIATGLISIFSFYILSSVLRIMISKVFSMFSFLKNIENYLPPVIIFLVILVIIVKFLNLISFYYEKCIEQASQFITNNFTSAILCLVGIGTNINKITDSISNLQFLLTCMLCVIVTSLTAAILGNKFGYYPVQSAISAGLCSNSIGGAGNMAILEASDSMALMPYAQISTRIGGDIIVILSSILFPLFYQI</sequence>
<keyword evidence="1" id="KW-0472">Membrane</keyword>
<feature type="transmembrane region" description="Helical" evidence="1">
    <location>
        <begin position="243"/>
        <end position="261"/>
    </location>
</feature>
<feature type="transmembrane region" description="Helical" evidence="1">
    <location>
        <begin position="409"/>
        <end position="428"/>
    </location>
</feature>
<protein>
    <submittedName>
        <fullName evidence="2">Malate:citrate symporter</fullName>
    </submittedName>
</protein>
<dbReference type="KEGG" id="pzi:CWO85_03515"/>
<feature type="transmembrane region" description="Helical" evidence="1">
    <location>
        <begin position="20"/>
        <end position="45"/>
    </location>
</feature>
<feature type="transmembrane region" description="Helical" evidence="1">
    <location>
        <begin position="204"/>
        <end position="222"/>
    </location>
</feature>
<feature type="transmembrane region" description="Helical" evidence="1">
    <location>
        <begin position="57"/>
        <end position="78"/>
    </location>
</feature>
<dbReference type="OrthoDB" id="8584824at2"/>
<reference evidence="2 3" key="1">
    <citation type="journal article" date="2018" name="BMC Genomics">
        <title>Comparative genome analysis of jujube witches'-broom Phytoplasma, an obligate pathogen that causes jujube witches'-broom disease.</title>
        <authorList>
            <person name="Wang J."/>
            <person name="Song L."/>
            <person name="Jiao Q."/>
            <person name="Yang S."/>
            <person name="Gao R."/>
            <person name="Lu X."/>
            <person name="Zhou G."/>
        </authorList>
    </citation>
    <scope>NUCLEOTIDE SEQUENCE [LARGE SCALE GENOMIC DNA]</scope>
    <source>
        <strain evidence="2">Jwb-nky</strain>
    </source>
</reference>
<dbReference type="Pfam" id="PF03390">
    <property type="entry name" value="2HCT"/>
    <property type="match status" value="1"/>
</dbReference>
<organism evidence="2 3">
    <name type="scientific">Ziziphus jujuba witches'-broom phytoplasma</name>
    <dbReference type="NCBI Taxonomy" id="135727"/>
    <lineage>
        <taxon>Bacteria</taxon>
        <taxon>Bacillati</taxon>
        <taxon>Mycoplasmatota</taxon>
        <taxon>Mollicutes</taxon>
        <taxon>Acholeplasmatales</taxon>
        <taxon>Acholeplasmataceae</taxon>
        <taxon>Candidatus Phytoplasma</taxon>
        <taxon>16SrV (Elm yellows group)</taxon>
    </lineage>
</organism>
<feature type="transmembrane region" description="Helical" evidence="1">
    <location>
        <begin position="306"/>
        <end position="327"/>
    </location>
</feature>